<dbReference type="FunFam" id="1.10.8.430:FF:000003">
    <property type="entry name" value="Probable disease resistance protein At5g66910"/>
    <property type="match status" value="1"/>
</dbReference>
<dbReference type="InterPro" id="IPR002182">
    <property type="entry name" value="NB-ARC"/>
</dbReference>
<proteinExistence type="predicted"/>
<dbReference type="InterPro" id="IPR042197">
    <property type="entry name" value="Apaf_helical"/>
</dbReference>
<evidence type="ECO:0000256" key="3">
    <source>
        <dbReference type="ARBA" id="ARBA00022840"/>
    </source>
</evidence>
<dbReference type="GO" id="GO:0006952">
    <property type="term" value="P:defense response"/>
    <property type="evidence" value="ECO:0007669"/>
    <property type="project" value="UniProtKB-KW"/>
</dbReference>
<dbReference type="SUPFAM" id="SSF52540">
    <property type="entry name" value="P-loop containing nucleoside triphosphate hydrolases"/>
    <property type="match status" value="1"/>
</dbReference>
<keyword evidence="4" id="KW-0175">Coiled coil</keyword>
<dbReference type="Proteomes" id="UP001064489">
    <property type="component" value="Chromosome 2"/>
</dbReference>
<evidence type="ECO:0000256" key="4">
    <source>
        <dbReference type="SAM" id="Coils"/>
    </source>
</evidence>
<organism evidence="6 7">
    <name type="scientific">Acer negundo</name>
    <name type="common">Box elder</name>
    <dbReference type="NCBI Taxonomy" id="4023"/>
    <lineage>
        <taxon>Eukaryota</taxon>
        <taxon>Viridiplantae</taxon>
        <taxon>Streptophyta</taxon>
        <taxon>Embryophyta</taxon>
        <taxon>Tracheophyta</taxon>
        <taxon>Spermatophyta</taxon>
        <taxon>Magnoliopsida</taxon>
        <taxon>eudicotyledons</taxon>
        <taxon>Gunneridae</taxon>
        <taxon>Pentapetalae</taxon>
        <taxon>rosids</taxon>
        <taxon>malvids</taxon>
        <taxon>Sapindales</taxon>
        <taxon>Sapindaceae</taxon>
        <taxon>Hippocastanoideae</taxon>
        <taxon>Acereae</taxon>
        <taxon>Acer</taxon>
    </lineage>
</organism>
<gene>
    <name evidence="6" type="ORF">LWI28_018970</name>
</gene>
<dbReference type="FunFam" id="3.40.50.300:FF:001091">
    <property type="entry name" value="Probable disease resistance protein At1g61300"/>
    <property type="match status" value="1"/>
</dbReference>
<evidence type="ECO:0000313" key="7">
    <source>
        <dbReference type="Proteomes" id="UP001064489"/>
    </source>
</evidence>
<dbReference type="InterPro" id="IPR050905">
    <property type="entry name" value="Plant_NBS-LRR"/>
</dbReference>
<keyword evidence="2" id="KW-0611">Plant defense</keyword>
<evidence type="ECO:0000313" key="6">
    <source>
        <dbReference type="EMBL" id="KAI9161599.1"/>
    </source>
</evidence>
<dbReference type="Gene3D" id="1.10.8.430">
    <property type="entry name" value="Helical domain of apoptotic protease-activating factors"/>
    <property type="match status" value="1"/>
</dbReference>
<keyword evidence="3" id="KW-0067">ATP-binding</keyword>
<keyword evidence="7" id="KW-1185">Reference proteome</keyword>
<comment type="caution">
    <text evidence="6">The sequence shown here is derived from an EMBL/GenBank/DDBJ whole genome shotgun (WGS) entry which is preliminary data.</text>
</comment>
<dbReference type="EMBL" id="JAJSOW010000106">
    <property type="protein sequence ID" value="KAI9161599.1"/>
    <property type="molecule type" value="Genomic_DNA"/>
</dbReference>
<dbReference type="PANTHER" id="PTHR33463">
    <property type="entry name" value="NB-ARC DOMAIN-CONTAINING PROTEIN-RELATED"/>
    <property type="match status" value="1"/>
</dbReference>
<dbReference type="AlphaFoldDB" id="A0AAD5IEX4"/>
<dbReference type="PRINTS" id="PR00364">
    <property type="entry name" value="DISEASERSIST"/>
</dbReference>
<dbReference type="InterPro" id="IPR027417">
    <property type="entry name" value="P-loop_NTPase"/>
</dbReference>
<reference evidence="6" key="1">
    <citation type="journal article" date="2022" name="Plant J.">
        <title>Strategies of tolerance reflected in two North American maple genomes.</title>
        <authorList>
            <person name="McEvoy S.L."/>
            <person name="Sezen U.U."/>
            <person name="Trouern-Trend A."/>
            <person name="McMahon S.M."/>
            <person name="Schaberg P.G."/>
            <person name="Yang J."/>
            <person name="Wegrzyn J.L."/>
            <person name="Swenson N.G."/>
        </authorList>
    </citation>
    <scope>NUCLEOTIDE SEQUENCE</scope>
    <source>
        <strain evidence="6">91603</strain>
    </source>
</reference>
<name>A0AAD5IEX4_ACENE</name>
<evidence type="ECO:0000256" key="2">
    <source>
        <dbReference type="ARBA" id="ARBA00022821"/>
    </source>
</evidence>
<evidence type="ECO:0000256" key="1">
    <source>
        <dbReference type="ARBA" id="ARBA00022741"/>
    </source>
</evidence>
<dbReference type="GO" id="GO:0043531">
    <property type="term" value="F:ADP binding"/>
    <property type="evidence" value="ECO:0007669"/>
    <property type="project" value="InterPro"/>
</dbReference>
<feature type="domain" description="NB-ARC" evidence="5">
    <location>
        <begin position="162"/>
        <end position="322"/>
    </location>
</feature>
<keyword evidence="1" id="KW-0547">Nucleotide-binding</keyword>
<dbReference type="Pfam" id="PF00931">
    <property type="entry name" value="NB-ARC"/>
    <property type="match status" value="1"/>
</dbReference>
<accession>A0AAD5IEX4</accession>
<dbReference type="PANTHER" id="PTHR33463:SF220">
    <property type="entry name" value="NB-ARC DOMAIN-CONTAINING PROTEIN"/>
    <property type="match status" value="1"/>
</dbReference>
<dbReference type="Gene3D" id="3.40.50.300">
    <property type="entry name" value="P-loop containing nucleotide triphosphate hydrolases"/>
    <property type="match status" value="1"/>
</dbReference>
<evidence type="ECO:0000259" key="5">
    <source>
        <dbReference type="Pfam" id="PF00931"/>
    </source>
</evidence>
<reference evidence="6" key="2">
    <citation type="submission" date="2023-02" db="EMBL/GenBank/DDBJ databases">
        <authorList>
            <person name="Swenson N.G."/>
            <person name="Wegrzyn J.L."/>
            <person name="Mcevoy S.L."/>
        </authorList>
    </citation>
    <scope>NUCLEOTIDE SEQUENCE</scope>
    <source>
        <strain evidence="6">91603</strain>
        <tissue evidence="6">Leaf</tissue>
    </source>
</reference>
<dbReference type="GO" id="GO:0005524">
    <property type="term" value="F:ATP binding"/>
    <property type="evidence" value="ECO:0007669"/>
    <property type="project" value="UniProtKB-KW"/>
</dbReference>
<protein>
    <recommendedName>
        <fullName evidence="5">NB-ARC domain-containing protein</fullName>
    </recommendedName>
</protein>
<sequence>MDLVSPIVDVFNRVWDCTVKRSDPIRHLRENLQSLEEAKRELEAISRDVESNVSQIEEQLHSRRTNQVKDWLETVDRTLKEVEDTLQRGDQEIKTRCLGNWCPKNCCSTYKLGKEVIQKLFAVKELISKRRDFHVLADKLPPAAVDVRPMEKTVGTESRFSQLWRYVQDHSVGIIGIYGMGGVGKTTLLKKLNNKFMDTKHDFDLVIWVVVSKEVNLLKIQEVIRTKVGISDEMWKQRNNEDDRAAELYKKLSNKKFVLLLDDIWQRIDLSKVGVPVLDKCKIVFTTRSEDVCNHMEAHQRFKVECLSPEVAWELFQQKLGKDALNSHHEIPKLAKIIVNECKGLPLALITIGRAMASRRKLEEWQHAIKLLQSYPFEFPGMEDMIFNALNSLELKSLEEPIYLFGQLFQKPFERLTLGVSSALLKLLLLLLLKLDWAHNHSGDPEIESALKRGEDLGLALEDDGKLMSIMTGLGLAFAVHLDACLQSGLNLLRTNVMC</sequence>
<feature type="coiled-coil region" evidence="4">
    <location>
        <begin position="25"/>
        <end position="92"/>
    </location>
</feature>